<proteinExistence type="predicted"/>
<dbReference type="EMBL" id="WHUW01000275">
    <property type="protein sequence ID" value="KAF8416052.1"/>
    <property type="molecule type" value="Genomic_DNA"/>
</dbReference>
<protein>
    <submittedName>
        <fullName evidence="1">Uncharacterized protein</fullName>
    </submittedName>
</protein>
<reference evidence="1" key="1">
    <citation type="submission" date="2019-10" db="EMBL/GenBank/DDBJ databases">
        <authorList>
            <consortium name="DOE Joint Genome Institute"/>
            <person name="Kuo A."/>
            <person name="Miyauchi S."/>
            <person name="Kiss E."/>
            <person name="Drula E."/>
            <person name="Kohler A."/>
            <person name="Sanchez-Garcia M."/>
            <person name="Andreopoulos B."/>
            <person name="Barry K.W."/>
            <person name="Bonito G."/>
            <person name="Buee M."/>
            <person name="Carver A."/>
            <person name="Chen C."/>
            <person name="Cichocki N."/>
            <person name="Clum A."/>
            <person name="Culley D."/>
            <person name="Crous P.W."/>
            <person name="Fauchery L."/>
            <person name="Girlanda M."/>
            <person name="Hayes R."/>
            <person name="Keri Z."/>
            <person name="LaButti K."/>
            <person name="Lipzen A."/>
            <person name="Lombard V."/>
            <person name="Magnuson J."/>
            <person name="Maillard F."/>
            <person name="Morin E."/>
            <person name="Murat C."/>
            <person name="Nolan M."/>
            <person name="Ohm R."/>
            <person name="Pangilinan J."/>
            <person name="Pereira M."/>
            <person name="Perotto S."/>
            <person name="Peter M."/>
            <person name="Riley R."/>
            <person name="Sitrit Y."/>
            <person name="Stielow B."/>
            <person name="Szollosi G."/>
            <person name="Zifcakova L."/>
            <person name="Stursova M."/>
            <person name="Spatafora J.W."/>
            <person name="Tedersoo L."/>
            <person name="Vaario L.-M."/>
            <person name="Yamada A."/>
            <person name="Yan M."/>
            <person name="Wang P."/>
            <person name="Xu J."/>
            <person name="Bruns T."/>
            <person name="Baldrian P."/>
            <person name="Vilgalys R."/>
            <person name="Henrissat B."/>
            <person name="Grigoriev I.V."/>
            <person name="Hibbett D."/>
            <person name="Nagy L.G."/>
            <person name="Martin F.M."/>
        </authorList>
    </citation>
    <scope>NUCLEOTIDE SEQUENCE</scope>
    <source>
        <strain evidence="1">BED1</strain>
    </source>
</reference>
<evidence type="ECO:0000313" key="1">
    <source>
        <dbReference type="EMBL" id="KAF8416052.1"/>
    </source>
</evidence>
<keyword evidence="2" id="KW-1185">Reference proteome</keyword>
<name>A0AAD4BBT0_BOLED</name>
<accession>A0AAD4BBT0</accession>
<dbReference type="AlphaFoldDB" id="A0AAD4BBT0"/>
<sequence length="132" mass="15245">MVRQAELQRVKKASRLWLRPTPLPIEPSPEIRHDPRLSRASAARREDAELQMFARVLGYFLREAPSQTAPRYRNRYTTMRSEPGGGTSCISSVYVCVRFPLGVLLTIMISWTSVQSRGIFKVLLRDRHRCFP</sequence>
<dbReference type="Proteomes" id="UP001194468">
    <property type="component" value="Unassembled WGS sequence"/>
</dbReference>
<evidence type="ECO:0000313" key="2">
    <source>
        <dbReference type="Proteomes" id="UP001194468"/>
    </source>
</evidence>
<comment type="caution">
    <text evidence="1">The sequence shown here is derived from an EMBL/GenBank/DDBJ whole genome shotgun (WGS) entry which is preliminary data.</text>
</comment>
<reference evidence="1" key="2">
    <citation type="journal article" date="2020" name="Nat. Commun.">
        <title>Large-scale genome sequencing of mycorrhizal fungi provides insights into the early evolution of symbiotic traits.</title>
        <authorList>
            <person name="Miyauchi S."/>
            <person name="Kiss E."/>
            <person name="Kuo A."/>
            <person name="Drula E."/>
            <person name="Kohler A."/>
            <person name="Sanchez-Garcia M."/>
            <person name="Morin E."/>
            <person name="Andreopoulos B."/>
            <person name="Barry K.W."/>
            <person name="Bonito G."/>
            <person name="Buee M."/>
            <person name="Carver A."/>
            <person name="Chen C."/>
            <person name="Cichocki N."/>
            <person name="Clum A."/>
            <person name="Culley D."/>
            <person name="Crous P.W."/>
            <person name="Fauchery L."/>
            <person name="Girlanda M."/>
            <person name="Hayes R.D."/>
            <person name="Keri Z."/>
            <person name="LaButti K."/>
            <person name="Lipzen A."/>
            <person name="Lombard V."/>
            <person name="Magnuson J."/>
            <person name="Maillard F."/>
            <person name="Murat C."/>
            <person name="Nolan M."/>
            <person name="Ohm R.A."/>
            <person name="Pangilinan J."/>
            <person name="Pereira M.F."/>
            <person name="Perotto S."/>
            <person name="Peter M."/>
            <person name="Pfister S."/>
            <person name="Riley R."/>
            <person name="Sitrit Y."/>
            <person name="Stielow J.B."/>
            <person name="Szollosi G."/>
            <person name="Zifcakova L."/>
            <person name="Stursova M."/>
            <person name="Spatafora J.W."/>
            <person name="Tedersoo L."/>
            <person name="Vaario L.M."/>
            <person name="Yamada A."/>
            <person name="Yan M."/>
            <person name="Wang P."/>
            <person name="Xu J."/>
            <person name="Bruns T."/>
            <person name="Baldrian P."/>
            <person name="Vilgalys R."/>
            <person name="Dunand C."/>
            <person name="Henrissat B."/>
            <person name="Grigoriev I.V."/>
            <person name="Hibbett D."/>
            <person name="Nagy L.G."/>
            <person name="Martin F.M."/>
        </authorList>
    </citation>
    <scope>NUCLEOTIDE SEQUENCE</scope>
    <source>
        <strain evidence="1">BED1</strain>
    </source>
</reference>
<gene>
    <name evidence="1" type="ORF">L210DRAFT_925643</name>
</gene>
<organism evidence="1 2">
    <name type="scientific">Boletus edulis BED1</name>
    <dbReference type="NCBI Taxonomy" id="1328754"/>
    <lineage>
        <taxon>Eukaryota</taxon>
        <taxon>Fungi</taxon>
        <taxon>Dikarya</taxon>
        <taxon>Basidiomycota</taxon>
        <taxon>Agaricomycotina</taxon>
        <taxon>Agaricomycetes</taxon>
        <taxon>Agaricomycetidae</taxon>
        <taxon>Boletales</taxon>
        <taxon>Boletineae</taxon>
        <taxon>Boletaceae</taxon>
        <taxon>Boletoideae</taxon>
        <taxon>Boletus</taxon>
    </lineage>
</organism>